<dbReference type="InterPro" id="IPR001107">
    <property type="entry name" value="Band_7"/>
</dbReference>
<dbReference type="EMBL" id="NXIB02000066">
    <property type="protein sequence ID" value="PHX55074.1"/>
    <property type="molecule type" value="Genomic_DNA"/>
</dbReference>
<evidence type="ECO:0000313" key="3">
    <source>
        <dbReference type="EMBL" id="PHX55074.1"/>
    </source>
</evidence>
<dbReference type="SMART" id="SM00244">
    <property type="entry name" value="PHB"/>
    <property type="match status" value="1"/>
</dbReference>
<dbReference type="FunFam" id="3.30.479.30:FF:000004">
    <property type="entry name" value="Putative membrane protease family, stomatin"/>
    <property type="match status" value="1"/>
</dbReference>
<dbReference type="GO" id="GO:0005886">
    <property type="term" value="C:plasma membrane"/>
    <property type="evidence" value="ECO:0007669"/>
    <property type="project" value="UniProtKB-ARBA"/>
</dbReference>
<evidence type="ECO:0000256" key="1">
    <source>
        <dbReference type="ARBA" id="ARBA00008164"/>
    </source>
</evidence>
<dbReference type="InterPro" id="IPR050710">
    <property type="entry name" value="Band7/mec-2_domain"/>
</dbReference>
<dbReference type="PANTHER" id="PTHR43327:SF10">
    <property type="entry name" value="STOMATIN-LIKE PROTEIN 2, MITOCHONDRIAL"/>
    <property type="match status" value="1"/>
</dbReference>
<sequence>MYQYFLMVLFAITGVSLASSVKIVRQGDEALVEIFGKYDRKKLEPGLTFLIPFVETVAYKQTLREQMLKLPPQQCTTRDRVSITVEFIVYWRIIDLEKASYKVQNLKEAMLNMLILSIRTHIAKLAVEELYTARNEINNALVEELDTTTDPWGVKFTRVELRDFAIGSKVIQPTSFERKEVQKARA</sequence>
<comment type="similarity">
    <text evidence="1">Belongs to the band 7/mec-2 family.</text>
</comment>
<dbReference type="PANTHER" id="PTHR43327">
    <property type="entry name" value="STOMATIN-LIKE PROTEIN 2, MITOCHONDRIAL"/>
    <property type="match status" value="1"/>
</dbReference>
<dbReference type="GO" id="GO:0098552">
    <property type="term" value="C:side of membrane"/>
    <property type="evidence" value="ECO:0007669"/>
    <property type="project" value="UniProtKB-ARBA"/>
</dbReference>
<dbReference type="InterPro" id="IPR036013">
    <property type="entry name" value="Band_7/SPFH_dom_sf"/>
</dbReference>
<proteinExistence type="inferred from homology"/>
<keyword evidence="4" id="KW-1185">Reference proteome</keyword>
<dbReference type="OrthoDB" id="9809197at2"/>
<name>A0A2G4EZZ5_9CYAN</name>
<dbReference type="RefSeq" id="WP_096829001.1">
    <property type="nucleotide sequence ID" value="NZ_NXIB02000066.1"/>
</dbReference>
<protein>
    <submittedName>
        <fullName evidence="3">Paraslipin</fullName>
    </submittedName>
</protein>
<dbReference type="Proteomes" id="UP000226442">
    <property type="component" value="Unassembled WGS sequence"/>
</dbReference>
<dbReference type="AlphaFoldDB" id="A0A2G4EZZ5"/>
<evidence type="ECO:0000313" key="4">
    <source>
        <dbReference type="Proteomes" id="UP000226442"/>
    </source>
</evidence>
<evidence type="ECO:0000259" key="2">
    <source>
        <dbReference type="SMART" id="SM00244"/>
    </source>
</evidence>
<reference evidence="3" key="1">
    <citation type="submission" date="2017-10" db="EMBL/GenBank/DDBJ databases">
        <title>Draft genome sequence of the planktic cyanobacteria Tychonema bourrellyi isolated from alpine lentic freshwater.</title>
        <authorList>
            <person name="Tett A."/>
            <person name="Armanini F."/>
            <person name="Asnicar F."/>
            <person name="Boscaini A."/>
            <person name="Pasolli E."/>
            <person name="Zolfo M."/>
            <person name="Donati C."/>
            <person name="Salmaso N."/>
            <person name="Segata N."/>
        </authorList>
    </citation>
    <scope>NUCLEOTIDE SEQUENCE</scope>
    <source>
        <strain evidence="3">FEM_GT703</strain>
    </source>
</reference>
<dbReference type="SUPFAM" id="SSF117892">
    <property type="entry name" value="Band 7/SPFH domain"/>
    <property type="match status" value="1"/>
</dbReference>
<dbReference type="PRINTS" id="PR00721">
    <property type="entry name" value="STOMATIN"/>
</dbReference>
<dbReference type="CDD" id="cd08829">
    <property type="entry name" value="SPFH_paraslipin"/>
    <property type="match status" value="1"/>
</dbReference>
<comment type="caution">
    <text evidence="3">The sequence shown here is derived from an EMBL/GenBank/DDBJ whole genome shotgun (WGS) entry which is preliminary data.</text>
</comment>
<organism evidence="3 4">
    <name type="scientific">Tychonema bourrellyi FEM_GT703</name>
    <dbReference type="NCBI Taxonomy" id="2040638"/>
    <lineage>
        <taxon>Bacteria</taxon>
        <taxon>Bacillati</taxon>
        <taxon>Cyanobacteriota</taxon>
        <taxon>Cyanophyceae</taxon>
        <taxon>Oscillatoriophycideae</taxon>
        <taxon>Oscillatoriales</taxon>
        <taxon>Microcoleaceae</taxon>
        <taxon>Tychonema</taxon>
    </lineage>
</organism>
<dbReference type="InterPro" id="IPR001972">
    <property type="entry name" value="Stomatin_HflK_fam"/>
</dbReference>
<accession>A0A2G4EZZ5</accession>
<feature type="domain" description="Band 7" evidence="2">
    <location>
        <begin position="19"/>
        <end position="180"/>
    </location>
</feature>
<dbReference type="Gene3D" id="3.30.479.30">
    <property type="entry name" value="Band 7 domain"/>
    <property type="match status" value="1"/>
</dbReference>
<gene>
    <name evidence="3" type="ORF">CP500_012690</name>
</gene>
<dbReference type="Pfam" id="PF01145">
    <property type="entry name" value="Band_7"/>
    <property type="match status" value="1"/>
</dbReference>